<keyword evidence="1" id="KW-0472">Membrane</keyword>
<keyword evidence="3" id="KW-1185">Reference proteome</keyword>
<reference evidence="2 3" key="1">
    <citation type="submission" date="2022-06" db="EMBL/GenBank/DDBJ databases">
        <title>Halogeometricum sp. a new haloarchaeum isolate from saline soil.</title>
        <authorList>
            <person name="Strakova D."/>
            <person name="Galisteo C."/>
            <person name="Sanchez-Porro C."/>
            <person name="Ventosa A."/>
        </authorList>
    </citation>
    <scope>NUCLEOTIDE SEQUENCE [LARGE SCALE GENOMIC DNA]</scope>
    <source>
        <strain evidence="2 3">S1BR25-6</strain>
    </source>
</reference>
<accession>A0ABU2GLC1</accession>
<name>A0ABU2GLC1_9EURY</name>
<gene>
    <name evidence="2" type="ORF">NDI76_20950</name>
</gene>
<comment type="caution">
    <text evidence="2">The sequence shown here is derived from an EMBL/GenBank/DDBJ whole genome shotgun (WGS) entry which is preliminary data.</text>
</comment>
<evidence type="ECO:0000313" key="2">
    <source>
        <dbReference type="EMBL" id="MDS0301206.1"/>
    </source>
</evidence>
<dbReference type="RefSeq" id="WP_310926138.1">
    <property type="nucleotide sequence ID" value="NZ_JAMQOP010000006.1"/>
</dbReference>
<dbReference type="EMBL" id="JAMQOP010000006">
    <property type="protein sequence ID" value="MDS0301206.1"/>
    <property type="molecule type" value="Genomic_DNA"/>
</dbReference>
<organism evidence="2 3">
    <name type="scientific">Halogeometricum salsisoli</name>
    <dbReference type="NCBI Taxonomy" id="2950536"/>
    <lineage>
        <taxon>Archaea</taxon>
        <taxon>Methanobacteriati</taxon>
        <taxon>Methanobacteriota</taxon>
        <taxon>Stenosarchaea group</taxon>
        <taxon>Halobacteria</taxon>
        <taxon>Halobacteriales</taxon>
        <taxon>Haloferacaceae</taxon>
        <taxon>Halogeometricum</taxon>
    </lineage>
</organism>
<protein>
    <submittedName>
        <fullName evidence="2">Uncharacterized protein</fullName>
    </submittedName>
</protein>
<keyword evidence="1" id="KW-0812">Transmembrane</keyword>
<evidence type="ECO:0000313" key="3">
    <source>
        <dbReference type="Proteomes" id="UP001257060"/>
    </source>
</evidence>
<sequence>MGIVVNVALIVVVGVIVVLVVVTVVVIVIWYGVIVSIELLPDSEGDE</sequence>
<keyword evidence="1" id="KW-1133">Transmembrane helix</keyword>
<dbReference type="Proteomes" id="UP001257060">
    <property type="component" value="Unassembled WGS sequence"/>
</dbReference>
<feature type="transmembrane region" description="Helical" evidence="1">
    <location>
        <begin position="7"/>
        <end position="33"/>
    </location>
</feature>
<evidence type="ECO:0000256" key="1">
    <source>
        <dbReference type="SAM" id="Phobius"/>
    </source>
</evidence>
<proteinExistence type="predicted"/>